<dbReference type="SUPFAM" id="SSF53474">
    <property type="entry name" value="alpha/beta-Hydrolases"/>
    <property type="match status" value="1"/>
</dbReference>
<protein>
    <submittedName>
        <fullName evidence="2">Alpha/beta hydrolase fold</fullName>
    </submittedName>
</protein>
<dbReference type="STRING" id="1419482.SAMN05444266_11570"/>
<dbReference type="GO" id="GO:0046464">
    <property type="term" value="P:acylglycerol catabolic process"/>
    <property type="evidence" value="ECO:0007669"/>
    <property type="project" value="TreeGrafter"/>
</dbReference>
<keyword evidence="3" id="KW-1185">Reference proteome</keyword>
<sequence>MEKDFASSFNMSADNCNFYPELHFMKYLNILIFTILITLTGMGSAAAQASTEPVTYFRSFDSTRIHYTVAGKGEPVILLHGFILNGDSWRKAPLYDSLLKAGYMVVTLDMRGNGLSDKPHDSAAYANDAEARDVMALATYLNLLSYKVVGYSRGAIIVSRLLLLDDRIKCGVMGGMGTGFTDPQWPRRKMFYRALAGDNIPELATMVKSVQAAGLDQQALALMQKEQPATSPAELGKITQAVLVIGGDKDPDNDTGGALAAMMPVGMHATVEGDHGSTVRTAHFASWVVDFLNNH</sequence>
<evidence type="ECO:0000313" key="2">
    <source>
        <dbReference type="EMBL" id="SHM96172.1"/>
    </source>
</evidence>
<dbReference type="PANTHER" id="PTHR43798:SF33">
    <property type="entry name" value="HYDROLASE, PUTATIVE (AFU_ORTHOLOGUE AFUA_2G14860)-RELATED"/>
    <property type="match status" value="1"/>
</dbReference>
<accession>A0A1M7MYB4</accession>
<dbReference type="GO" id="GO:0047372">
    <property type="term" value="F:monoacylglycerol lipase activity"/>
    <property type="evidence" value="ECO:0007669"/>
    <property type="project" value="TreeGrafter"/>
</dbReference>
<dbReference type="Gene3D" id="3.40.50.1820">
    <property type="entry name" value="alpha/beta hydrolase"/>
    <property type="match status" value="1"/>
</dbReference>
<proteinExistence type="predicted"/>
<dbReference type="InterPro" id="IPR000073">
    <property type="entry name" value="AB_hydrolase_1"/>
</dbReference>
<evidence type="ECO:0000259" key="1">
    <source>
        <dbReference type="Pfam" id="PF00561"/>
    </source>
</evidence>
<gene>
    <name evidence="2" type="ORF">SAMN05444266_11570</name>
</gene>
<dbReference type="EMBL" id="FRBL01000015">
    <property type="protein sequence ID" value="SHM96172.1"/>
    <property type="molecule type" value="Genomic_DNA"/>
</dbReference>
<dbReference type="AlphaFoldDB" id="A0A1M7MYB4"/>
<feature type="domain" description="AB hydrolase-1" evidence="1">
    <location>
        <begin position="75"/>
        <end position="173"/>
    </location>
</feature>
<name>A0A1M7MYB4_9BACT</name>
<dbReference type="RefSeq" id="WP_218588122.1">
    <property type="nucleotide sequence ID" value="NZ_FRBL01000015.1"/>
</dbReference>
<dbReference type="InterPro" id="IPR029058">
    <property type="entry name" value="AB_hydrolase_fold"/>
</dbReference>
<dbReference type="Proteomes" id="UP000184420">
    <property type="component" value="Unassembled WGS sequence"/>
</dbReference>
<dbReference type="InterPro" id="IPR050266">
    <property type="entry name" value="AB_hydrolase_sf"/>
</dbReference>
<keyword evidence="2" id="KW-0378">Hydrolase</keyword>
<dbReference type="PANTHER" id="PTHR43798">
    <property type="entry name" value="MONOACYLGLYCEROL LIPASE"/>
    <property type="match status" value="1"/>
</dbReference>
<evidence type="ECO:0000313" key="3">
    <source>
        <dbReference type="Proteomes" id="UP000184420"/>
    </source>
</evidence>
<dbReference type="Pfam" id="PF00561">
    <property type="entry name" value="Abhydrolase_1"/>
    <property type="match status" value="1"/>
</dbReference>
<dbReference type="GO" id="GO:0016020">
    <property type="term" value="C:membrane"/>
    <property type="evidence" value="ECO:0007669"/>
    <property type="project" value="TreeGrafter"/>
</dbReference>
<organism evidence="2 3">
    <name type="scientific">Chitinophaga jiangningensis</name>
    <dbReference type="NCBI Taxonomy" id="1419482"/>
    <lineage>
        <taxon>Bacteria</taxon>
        <taxon>Pseudomonadati</taxon>
        <taxon>Bacteroidota</taxon>
        <taxon>Chitinophagia</taxon>
        <taxon>Chitinophagales</taxon>
        <taxon>Chitinophagaceae</taxon>
        <taxon>Chitinophaga</taxon>
    </lineage>
</organism>
<reference evidence="2 3" key="1">
    <citation type="submission" date="2016-11" db="EMBL/GenBank/DDBJ databases">
        <authorList>
            <person name="Jaros S."/>
            <person name="Januszkiewicz K."/>
            <person name="Wedrychowicz H."/>
        </authorList>
    </citation>
    <scope>NUCLEOTIDE SEQUENCE [LARGE SCALE GENOMIC DNA]</scope>
    <source>
        <strain evidence="2 3">DSM 27406</strain>
    </source>
</reference>